<protein>
    <submittedName>
        <fullName evidence="2">Uncharacterized protein</fullName>
    </submittedName>
</protein>
<reference evidence="2" key="1">
    <citation type="journal article" date="2021" name="Sci. Rep.">
        <title>Diploid genomic architecture of Nitzschia inconspicua, an elite biomass production diatom.</title>
        <authorList>
            <person name="Oliver A."/>
            <person name="Podell S."/>
            <person name="Pinowska A."/>
            <person name="Traller J.C."/>
            <person name="Smith S.R."/>
            <person name="McClure R."/>
            <person name="Beliaev A."/>
            <person name="Bohutskyi P."/>
            <person name="Hill E.A."/>
            <person name="Rabines A."/>
            <person name="Zheng H."/>
            <person name="Allen L.Z."/>
            <person name="Kuo A."/>
            <person name="Grigoriev I.V."/>
            <person name="Allen A.E."/>
            <person name="Hazlebeck D."/>
            <person name="Allen E.E."/>
        </authorList>
    </citation>
    <scope>NUCLEOTIDE SEQUENCE</scope>
    <source>
        <strain evidence="2">Hildebrandi</strain>
    </source>
</reference>
<feature type="compositionally biased region" description="Basic and acidic residues" evidence="1">
    <location>
        <begin position="7"/>
        <end position="25"/>
    </location>
</feature>
<keyword evidence="3" id="KW-1185">Reference proteome</keyword>
<dbReference type="AlphaFoldDB" id="A0A9K3KNS0"/>
<sequence length="118" mass="13676">MSSQVQNKERREQRVKQKSSLKDMLTEDPPVPEEAKQEIEGSSTLKSSDVISTARNLRRLKRRLLILCVQVEPNIQPIINKKKEGVVLANKLPWKTRNRRTNKETFGSDHFRTSSCLF</sequence>
<reference evidence="2" key="2">
    <citation type="submission" date="2021-04" db="EMBL/GenBank/DDBJ databases">
        <authorList>
            <person name="Podell S."/>
        </authorList>
    </citation>
    <scope>NUCLEOTIDE SEQUENCE</scope>
    <source>
        <strain evidence="2">Hildebrandi</strain>
    </source>
</reference>
<gene>
    <name evidence="2" type="ORF">IV203_005376</name>
</gene>
<organism evidence="2 3">
    <name type="scientific">Nitzschia inconspicua</name>
    <dbReference type="NCBI Taxonomy" id="303405"/>
    <lineage>
        <taxon>Eukaryota</taxon>
        <taxon>Sar</taxon>
        <taxon>Stramenopiles</taxon>
        <taxon>Ochrophyta</taxon>
        <taxon>Bacillariophyta</taxon>
        <taxon>Bacillariophyceae</taxon>
        <taxon>Bacillariophycidae</taxon>
        <taxon>Bacillariales</taxon>
        <taxon>Bacillariaceae</taxon>
        <taxon>Nitzschia</taxon>
    </lineage>
</organism>
<dbReference type="Proteomes" id="UP000693970">
    <property type="component" value="Unassembled WGS sequence"/>
</dbReference>
<feature type="region of interest" description="Disordered" evidence="1">
    <location>
        <begin position="1"/>
        <end position="48"/>
    </location>
</feature>
<name>A0A9K3KNS0_9STRA</name>
<proteinExistence type="predicted"/>
<comment type="caution">
    <text evidence="2">The sequence shown here is derived from an EMBL/GenBank/DDBJ whole genome shotgun (WGS) entry which is preliminary data.</text>
</comment>
<dbReference type="EMBL" id="JAGRRH010000021">
    <property type="protein sequence ID" value="KAG7346308.1"/>
    <property type="molecule type" value="Genomic_DNA"/>
</dbReference>
<evidence type="ECO:0000313" key="2">
    <source>
        <dbReference type="EMBL" id="KAG7346308.1"/>
    </source>
</evidence>
<evidence type="ECO:0000256" key="1">
    <source>
        <dbReference type="SAM" id="MobiDB-lite"/>
    </source>
</evidence>
<evidence type="ECO:0000313" key="3">
    <source>
        <dbReference type="Proteomes" id="UP000693970"/>
    </source>
</evidence>
<accession>A0A9K3KNS0</accession>